<sequence>MTRTTSELAPPPPPNFSSTSTGGCLATTHDLTCSRPHAWRICSGIVFRTWNPLDPKLRPYPLPQGKGVSDGTLEGRKKRIAFEIAISFSLFSIYSAITVCCIKGVEKAVSDNDFFD</sequence>
<accession>A0A4Y2R0N4</accession>
<comment type="caution">
    <text evidence="3">The sequence shown here is derived from an EMBL/GenBank/DDBJ whole genome shotgun (WGS) entry which is preliminary data.</text>
</comment>
<feature type="region of interest" description="Disordered" evidence="1">
    <location>
        <begin position="1"/>
        <end position="22"/>
    </location>
</feature>
<evidence type="ECO:0000313" key="4">
    <source>
        <dbReference type="Proteomes" id="UP000499080"/>
    </source>
</evidence>
<keyword evidence="4" id="KW-1185">Reference proteome</keyword>
<proteinExistence type="predicted"/>
<organism evidence="3 4">
    <name type="scientific">Araneus ventricosus</name>
    <name type="common">Orbweaver spider</name>
    <name type="synonym">Epeira ventricosa</name>
    <dbReference type="NCBI Taxonomy" id="182803"/>
    <lineage>
        <taxon>Eukaryota</taxon>
        <taxon>Metazoa</taxon>
        <taxon>Ecdysozoa</taxon>
        <taxon>Arthropoda</taxon>
        <taxon>Chelicerata</taxon>
        <taxon>Arachnida</taxon>
        <taxon>Araneae</taxon>
        <taxon>Araneomorphae</taxon>
        <taxon>Entelegynae</taxon>
        <taxon>Araneoidea</taxon>
        <taxon>Araneidae</taxon>
        <taxon>Araneus</taxon>
    </lineage>
</organism>
<reference evidence="3 4" key="1">
    <citation type="journal article" date="2019" name="Sci. Rep.">
        <title>Orb-weaving spider Araneus ventricosus genome elucidates the spidroin gene catalogue.</title>
        <authorList>
            <person name="Kono N."/>
            <person name="Nakamura H."/>
            <person name="Ohtoshi R."/>
            <person name="Moran D.A.P."/>
            <person name="Shinohara A."/>
            <person name="Yoshida Y."/>
            <person name="Fujiwara M."/>
            <person name="Mori M."/>
            <person name="Tomita M."/>
            <person name="Arakawa K."/>
        </authorList>
    </citation>
    <scope>NUCLEOTIDE SEQUENCE [LARGE SCALE GENOMIC DNA]</scope>
</reference>
<evidence type="ECO:0000256" key="1">
    <source>
        <dbReference type="SAM" id="MobiDB-lite"/>
    </source>
</evidence>
<name>A0A4Y2R0N4_ARAVE</name>
<evidence type="ECO:0000313" key="3">
    <source>
        <dbReference type="EMBL" id="GBN69036.1"/>
    </source>
</evidence>
<dbReference type="Proteomes" id="UP000499080">
    <property type="component" value="Unassembled WGS sequence"/>
</dbReference>
<keyword evidence="2" id="KW-0812">Transmembrane</keyword>
<feature type="transmembrane region" description="Helical" evidence="2">
    <location>
        <begin position="84"/>
        <end position="105"/>
    </location>
</feature>
<protein>
    <submittedName>
        <fullName evidence="3">Uncharacterized protein</fullName>
    </submittedName>
</protein>
<keyword evidence="2" id="KW-1133">Transmembrane helix</keyword>
<keyword evidence="2" id="KW-0472">Membrane</keyword>
<dbReference type="PROSITE" id="PS51257">
    <property type="entry name" value="PROKAR_LIPOPROTEIN"/>
    <property type="match status" value="1"/>
</dbReference>
<dbReference type="AlphaFoldDB" id="A0A4Y2R0N4"/>
<evidence type="ECO:0000256" key="2">
    <source>
        <dbReference type="SAM" id="Phobius"/>
    </source>
</evidence>
<dbReference type="EMBL" id="BGPR01015389">
    <property type="protein sequence ID" value="GBN69036.1"/>
    <property type="molecule type" value="Genomic_DNA"/>
</dbReference>
<gene>
    <name evidence="3" type="ORF">AVEN_240893_1</name>
</gene>